<comment type="subcellular location">
    <subcellularLocation>
        <location evidence="1">Cell membrane</location>
        <topology evidence="1">Peripheral membrane protein</topology>
        <orientation evidence="1">Cytoplasmic side</orientation>
    </subcellularLocation>
</comment>
<dbReference type="PANTHER" id="PTHR33383">
    <property type="entry name" value="MEMBRANE PROTEIN INSERTION EFFICIENCY FACTOR-RELATED"/>
    <property type="match status" value="1"/>
</dbReference>
<evidence type="ECO:0000313" key="3">
    <source>
        <dbReference type="Proteomes" id="UP001197378"/>
    </source>
</evidence>
<keyword evidence="3" id="KW-1185">Reference proteome</keyword>
<dbReference type="InterPro" id="IPR002696">
    <property type="entry name" value="Membr_insert_effic_factor_YidD"/>
</dbReference>
<organism evidence="2 3">
    <name type="scientific">Igneacidithiobacillus copahuensis</name>
    <dbReference type="NCBI Taxonomy" id="2724909"/>
    <lineage>
        <taxon>Bacteria</taxon>
        <taxon>Pseudomonadati</taxon>
        <taxon>Pseudomonadota</taxon>
        <taxon>Acidithiobacillia</taxon>
        <taxon>Acidithiobacillales</taxon>
        <taxon>Acidithiobacillaceae</taxon>
        <taxon>Igneacidithiobacillus</taxon>
    </lineage>
</organism>
<dbReference type="Pfam" id="PF01809">
    <property type="entry name" value="YidD"/>
    <property type="match status" value="1"/>
</dbReference>
<name>A0AAE3CIV5_9PROT</name>
<comment type="function">
    <text evidence="1">Could be involved in insertion of integral membrane proteins into the membrane.</text>
</comment>
<accession>A0AAE3CIV5</accession>
<dbReference type="PANTHER" id="PTHR33383:SF1">
    <property type="entry name" value="MEMBRANE PROTEIN INSERTION EFFICIENCY FACTOR-RELATED"/>
    <property type="match status" value="1"/>
</dbReference>
<dbReference type="HAMAP" id="MF_00386">
    <property type="entry name" value="UPF0161_YidD"/>
    <property type="match status" value="1"/>
</dbReference>
<sequence>MTMLRRGAIALIHTYQLVLSPFLGQNCRYHPTCSHYTCEAIERYGVLRGAWMGVKRIARCHPFHPGGYDPVP</sequence>
<dbReference type="SMART" id="SM01234">
    <property type="entry name" value="Haemolytic"/>
    <property type="match status" value="1"/>
</dbReference>
<comment type="caution">
    <text evidence="2">The sequence shown here is derived from an EMBL/GenBank/DDBJ whole genome shotgun (WGS) entry which is preliminary data.</text>
</comment>
<keyword evidence="1" id="KW-0472">Membrane</keyword>
<dbReference type="NCBIfam" id="TIGR00278">
    <property type="entry name" value="membrane protein insertion efficiency factor YidD"/>
    <property type="match status" value="1"/>
</dbReference>
<evidence type="ECO:0000313" key="2">
    <source>
        <dbReference type="EMBL" id="MBU2787146.1"/>
    </source>
</evidence>
<dbReference type="EMBL" id="JAAXYO010000036">
    <property type="protein sequence ID" value="MBU2787146.1"/>
    <property type="molecule type" value="Genomic_DNA"/>
</dbReference>
<dbReference type="AlphaFoldDB" id="A0AAE3CIV5"/>
<dbReference type="RefSeq" id="WP_215872185.1">
    <property type="nucleotide sequence ID" value="NZ_JAAXYO010000036.1"/>
</dbReference>
<protein>
    <recommendedName>
        <fullName evidence="1">Putative membrane protein insertion efficiency factor</fullName>
    </recommendedName>
</protein>
<comment type="similarity">
    <text evidence="1">Belongs to the UPF0161 family.</text>
</comment>
<proteinExistence type="inferred from homology"/>
<dbReference type="GO" id="GO:0005886">
    <property type="term" value="C:plasma membrane"/>
    <property type="evidence" value="ECO:0007669"/>
    <property type="project" value="UniProtKB-SubCell"/>
</dbReference>
<evidence type="ECO:0000256" key="1">
    <source>
        <dbReference type="HAMAP-Rule" id="MF_00386"/>
    </source>
</evidence>
<dbReference type="Proteomes" id="UP001197378">
    <property type="component" value="Unassembled WGS sequence"/>
</dbReference>
<keyword evidence="1" id="KW-1003">Cell membrane</keyword>
<gene>
    <name evidence="2" type="primary">yidD</name>
    <name evidence="2" type="ORF">HFQ13_02785</name>
</gene>
<reference evidence="2" key="1">
    <citation type="journal article" date="2021" name="ISME J.">
        <title>Genomic evolution of the class Acidithiobacillia: deep-branching Proteobacteria living in extreme acidic conditions.</title>
        <authorList>
            <person name="Moya-Beltran A."/>
            <person name="Beard S."/>
            <person name="Rojas-Villalobos C."/>
            <person name="Issotta F."/>
            <person name="Gallardo Y."/>
            <person name="Ulloa R."/>
            <person name="Giaveno A."/>
            <person name="Degli Esposti M."/>
            <person name="Johnson D.B."/>
            <person name="Quatrini R."/>
        </authorList>
    </citation>
    <scope>NUCLEOTIDE SEQUENCE</scope>
    <source>
        <strain evidence="2">VAN18-1</strain>
    </source>
</reference>